<proteinExistence type="predicted"/>
<reference evidence="2 3" key="1">
    <citation type="journal article" date="2019" name="Commun. Biol.">
        <title>The bagworm genome reveals a unique fibroin gene that provides high tensile strength.</title>
        <authorList>
            <person name="Kono N."/>
            <person name="Nakamura H."/>
            <person name="Ohtoshi R."/>
            <person name="Tomita M."/>
            <person name="Numata K."/>
            <person name="Arakawa K."/>
        </authorList>
    </citation>
    <scope>NUCLEOTIDE SEQUENCE [LARGE SCALE GENOMIC DNA]</scope>
</reference>
<sequence>MTASPNAAGERAGMPTAHDLPYGRFFKGVTSPLRHQQGLDPSSHVGAGAPWAGGRPPSVIVAGAGAAARKIVHRGVSRLKKI</sequence>
<dbReference type="EMBL" id="BGZK01000333">
    <property type="protein sequence ID" value="GBP37430.1"/>
    <property type="molecule type" value="Genomic_DNA"/>
</dbReference>
<dbReference type="Proteomes" id="UP000299102">
    <property type="component" value="Unassembled WGS sequence"/>
</dbReference>
<evidence type="ECO:0000256" key="1">
    <source>
        <dbReference type="SAM" id="MobiDB-lite"/>
    </source>
</evidence>
<keyword evidence="3" id="KW-1185">Reference proteome</keyword>
<name>A0A4C1VFQ4_EUMVA</name>
<evidence type="ECO:0000313" key="3">
    <source>
        <dbReference type="Proteomes" id="UP000299102"/>
    </source>
</evidence>
<accession>A0A4C1VFQ4</accession>
<dbReference type="AlphaFoldDB" id="A0A4C1VFQ4"/>
<organism evidence="2 3">
    <name type="scientific">Eumeta variegata</name>
    <name type="common">Bagworm moth</name>
    <name type="synonym">Eumeta japonica</name>
    <dbReference type="NCBI Taxonomy" id="151549"/>
    <lineage>
        <taxon>Eukaryota</taxon>
        <taxon>Metazoa</taxon>
        <taxon>Ecdysozoa</taxon>
        <taxon>Arthropoda</taxon>
        <taxon>Hexapoda</taxon>
        <taxon>Insecta</taxon>
        <taxon>Pterygota</taxon>
        <taxon>Neoptera</taxon>
        <taxon>Endopterygota</taxon>
        <taxon>Lepidoptera</taxon>
        <taxon>Glossata</taxon>
        <taxon>Ditrysia</taxon>
        <taxon>Tineoidea</taxon>
        <taxon>Psychidae</taxon>
        <taxon>Oiketicinae</taxon>
        <taxon>Eumeta</taxon>
    </lineage>
</organism>
<feature type="region of interest" description="Disordered" evidence="1">
    <location>
        <begin position="32"/>
        <end position="51"/>
    </location>
</feature>
<comment type="caution">
    <text evidence="2">The sequence shown here is derived from an EMBL/GenBank/DDBJ whole genome shotgun (WGS) entry which is preliminary data.</text>
</comment>
<protein>
    <submittedName>
        <fullName evidence="2">Uncharacterized protein</fullName>
    </submittedName>
</protein>
<feature type="region of interest" description="Disordered" evidence="1">
    <location>
        <begin position="1"/>
        <end position="21"/>
    </location>
</feature>
<evidence type="ECO:0000313" key="2">
    <source>
        <dbReference type="EMBL" id="GBP37430.1"/>
    </source>
</evidence>
<gene>
    <name evidence="2" type="ORF">EVAR_16335_1</name>
</gene>